<dbReference type="PANTHER" id="PTHR21666">
    <property type="entry name" value="PEPTIDASE-RELATED"/>
    <property type="match status" value="1"/>
</dbReference>
<dbReference type="SUPFAM" id="SSF51261">
    <property type="entry name" value="Duplicated hybrid motif"/>
    <property type="match status" value="1"/>
</dbReference>
<evidence type="ECO:0000256" key="2">
    <source>
        <dbReference type="ARBA" id="ARBA00022670"/>
    </source>
</evidence>
<dbReference type="AlphaFoldDB" id="A0A2S0USU0"/>
<dbReference type="InterPro" id="IPR011055">
    <property type="entry name" value="Dup_hybrid_motif"/>
</dbReference>
<evidence type="ECO:0000256" key="1">
    <source>
        <dbReference type="ARBA" id="ARBA00001947"/>
    </source>
</evidence>
<proteinExistence type="predicted"/>
<dbReference type="PANTHER" id="PTHR21666:SF288">
    <property type="entry name" value="CELL DIVISION PROTEIN YTFB"/>
    <property type="match status" value="1"/>
</dbReference>
<comment type="cofactor">
    <cofactor evidence="1">
        <name>Zn(2+)</name>
        <dbReference type="ChEBI" id="CHEBI:29105"/>
    </cofactor>
</comment>
<evidence type="ECO:0000256" key="7">
    <source>
        <dbReference type="SAM" id="MobiDB-lite"/>
    </source>
</evidence>
<evidence type="ECO:0000313" key="11">
    <source>
        <dbReference type="Proteomes" id="UP000244496"/>
    </source>
</evidence>
<protein>
    <submittedName>
        <fullName evidence="10">M23 family peptidase</fullName>
    </submittedName>
</protein>
<keyword evidence="2" id="KW-0645">Protease</keyword>
<dbReference type="GO" id="GO:0006508">
    <property type="term" value="P:proteolysis"/>
    <property type="evidence" value="ECO:0007669"/>
    <property type="project" value="UniProtKB-KW"/>
</dbReference>
<evidence type="ECO:0000256" key="3">
    <source>
        <dbReference type="ARBA" id="ARBA00022723"/>
    </source>
</evidence>
<dbReference type="Gene3D" id="2.70.70.10">
    <property type="entry name" value="Glucose Permease (Domain IIA)"/>
    <property type="match status" value="1"/>
</dbReference>
<geneLocation type="plasmid" evidence="10">
    <name>unnamed2</name>
</geneLocation>
<dbReference type="InterPro" id="IPR050570">
    <property type="entry name" value="Cell_wall_metabolism_enzyme"/>
</dbReference>
<dbReference type="GO" id="GO:0004222">
    <property type="term" value="F:metalloendopeptidase activity"/>
    <property type="evidence" value="ECO:0007669"/>
    <property type="project" value="TreeGrafter"/>
</dbReference>
<accession>A0A2S0USU0</accession>
<dbReference type="KEGG" id="geh:HYN69_20170"/>
<dbReference type="Proteomes" id="UP000244496">
    <property type="component" value="Plasmid unnamed2"/>
</dbReference>
<keyword evidence="3" id="KW-0479">Metal-binding</keyword>
<dbReference type="GO" id="GO:0046872">
    <property type="term" value="F:metal ion binding"/>
    <property type="evidence" value="ECO:0007669"/>
    <property type="project" value="UniProtKB-KW"/>
</dbReference>
<dbReference type="InterPro" id="IPR016047">
    <property type="entry name" value="M23ase_b-sheet_dom"/>
</dbReference>
<dbReference type="EMBL" id="CP028920">
    <property type="protein sequence ID" value="AWB50747.1"/>
    <property type="molecule type" value="Genomic_DNA"/>
</dbReference>
<keyword evidence="4" id="KW-0378">Hydrolase</keyword>
<feature type="region of interest" description="Disordered" evidence="7">
    <location>
        <begin position="1"/>
        <end position="23"/>
    </location>
</feature>
<evidence type="ECO:0000256" key="4">
    <source>
        <dbReference type="ARBA" id="ARBA00022801"/>
    </source>
</evidence>
<evidence type="ECO:0000256" key="5">
    <source>
        <dbReference type="ARBA" id="ARBA00022833"/>
    </source>
</evidence>
<dbReference type="KEGG" id="geh:HYN69_19375"/>
<evidence type="ECO:0000259" key="8">
    <source>
        <dbReference type="Pfam" id="PF01551"/>
    </source>
</evidence>
<reference evidence="10 11" key="1">
    <citation type="submission" date="2018-04" db="EMBL/GenBank/DDBJ databases">
        <title>Genome sequencing of Gemmobacter.</title>
        <authorList>
            <person name="Yi H."/>
            <person name="Baek M.-G."/>
        </authorList>
    </citation>
    <scope>NUCLEOTIDE SEQUENCE [LARGE SCALE GENOMIC DNA]</scope>
    <source>
        <strain evidence="10 11">HYN0069</strain>
        <plasmid evidence="11">Plasmid unnamed2</plasmid>
        <plasmid evidence="10">unnamed2</plasmid>
    </source>
</reference>
<evidence type="ECO:0000256" key="6">
    <source>
        <dbReference type="ARBA" id="ARBA00023049"/>
    </source>
</evidence>
<feature type="domain" description="M23ase beta-sheet core" evidence="8">
    <location>
        <begin position="284"/>
        <end position="381"/>
    </location>
</feature>
<dbReference type="CDD" id="cd12797">
    <property type="entry name" value="M23_peptidase"/>
    <property type="match status" value="1"/>
</dbReference>
<organism evidence="10 11">
    <name type="scientific">Paragemmobacter aquarius</name>
    <dbReference type="NCBI Taxonomy" id="2169400"/>
    <lineage>
        <taxon>Bacteria</taxon>
        <taxon>Pseudomonadati</taxon>
        <taxon>Pseudomonadota</taxon>
        <taxon>Alphaproteobacteria</taxon>
        <taxon>Rhodobacterales</taxon>
        <taxon>Paracoccaceae</taxon>
        <taxon>Paragemmobacter</taxon>
    </lineage>
</organism>
<keyword evidence="5" id="KW-0862">Zinc</keyword>
<keyword evidence="10" id="KW-0614">Plasmid</keyword>
<evidence type="ECO:0000313" key="10">
    <source>
        <dbReference type="EMBL" id="AWB50885.1"/>
    </source>
</evidence>
<dbReference type="Gene3D" id="3.10.450.350">
    <property type="match status" value="1"/>
</dbReference>
<keyword evidence="6" id="KW-0482">Metalloprotease</keyword>
<feature type="compositionally biased region" description="Polar residues" evidence="7">
    <location>
        <begin position="1"/>
        <end position="13"/>
    </location>
</feature>
<dbReference type="Pfam" id="PF01551">
    <property type="entry name" value="Peptidase_M23"/>
    <property type="match status" value="1"/>
</dbReference>
<evidence type="ECO:0000313" key="9">
    <source>
        <dbReference type="EMBL" id="AWB50747.1"/>
    </source>
</evidence>
<name>A0A2S0USU0_9RHOB</name>
<gene>
    <name evidence="9" type="ORF">HYN69_19375</name>
    <name evidence="10" type="ORF">HYN69_20170</name>
</gene>
<sequence>MGALPASSTSMKTGASPFPKSAEPSVERSFCQMIRSAFLILAVASLAPLQAVADPPTAHLPMAFEATIEPGDTLDSVLGHAGIPATIRAEAALALSGVYDLTDLRPGHRIEWAAASGDSASLTRLSLFVEDGVEIALRFDGPLAAQRIDPPVRETDRRETLTLDGTLYDALTARNAPERFAVDLTAVLAGQVDFRRDLKGGETFALVWQEDQLPDGSIAGEPRLSYARLELRDRVLELVATEAAGPVIVFEDGEAVQRSAAPILGARLSSVFGRRNHPVLGGVRMHTGIDYAAPVGTEVSATGAGRVIFAGSIRGYGTTIDIDHGGGVVTRYAHLSEIAEDVRVGSRVKAGDEIGAVGATGLVSGPNLHYEVRVDGRPVDPKDQDALPEQEIASADDLNALATWRSETGFISGTDGERG</sequence>
<keyword evidence="11" id="KW-1185">Reference proteome</keyword>
<dbReference type="EMBL" id="CP028920">
    <property type="protein sequence ID" value="AWB50885.1"/>
    <property type="molecule type" value="Genomic_DNA"/>
</dbReference>